<evidence type="ECO:0000256" key="4">
    <source>
        <dbReference type="ARBA" id="ARBA00022679"/>
    </source>
</evidence>
<proteinExistence type="inferred from homology"/>
<evidence type="ECO:0000256" key="6">
    <source>
        <dbReference type="HAMAP-Rule" id="MF_00074"/>
    </source>
</evidence>
<keyword evidence="2 6" id="KW-0698">rRNA processing</keyword>
<comment type="subcellular location">
    <subcellularLocation>
        <location evidence="6">Cytoplasm</location>
    </subcellularLocation>
</comment>
<evidence type="ECO:0000313" key="8">
    <source>
        <dbReference type="Proteomes" id="UP000266389"/>
    </source>
</evidence>
<organism evidence="7 8">
    <name type="scientific">Candidatus Thermochlorobacter aerophilus</name>
    <dbReference type="NCBI Taxonomy" id="1868324"/>
    <lineage>
        <taxon>Bacteria</taxon>
        <taxon>Pseudomonadati</taxon>
        <taxon>Chlorobiota</taxon>
        <taxon>Chlorobiia</taxon>
        <taxon>Chlorobiales</taxon>
        <taxon>Candidatus Thermochlorobacteriaceae</taxon>
        <taxon>Candidatus Thermochlorobacter</taxon>
    </lineage>
</organism>
<comment type="function">
    <text evidence="6">Specifically methylates the N7 position of a guanine in 16S rRNA.</text>
</comment>
<accession>A0A395LZL7</accession>
<keyword evidence="3 6" id="KW-0489">Methyltransferase</keyword>
<keyword evidence="5 6" id="KW-0949">S-adenosyl-L-methionine</keyword>
<sequence>MQYSLTRTELDSIVQHISACLPLSHEQQEQLWRYAELLLAWNKKVNLISRKDEHSVLSKHILHSLSIVFFHQFKKGERVLDLGTGGGLPGIPLAIAFPNTLFLLIDAIGKKINACQDMIVQLGLKNVVAQKKRSDELKGVKFDAIVCRQVAAMPELCKWAAPLLKKGGKLISLKGGNLDDEIRDALIYGAEHLCFPEHIEQHPIDFLGEKFAEKVVVIAQ</sequence>
<feature type="binding site" evidence="6">
    <location>
        <position position="88"/>
    </location>
    <ligand>
        <name>S-adenosyl-L-methionine</name>
        <dbReference type="ChEBI" id="CHEBI:59789"/>
    </ligand>
</feature>
<dbReference type="InterPro" id="IPR029063">
    <property type="entry name" value="SAM-dependent_MTases_sf"/>
</dbReference>
<dbReference type="Pfam" id="PF02527">
    <property type="entry name" value="GidB"/>
    <property type="match status" value="1"/>
</dbReference>
<dbReference type="HAMAP" id="MF_00074">
    <property type="entry name" value="16SrRNA_methyltr_G"/>
    <property type="match status" value="1"/>
</dbReference>
<dbReference type="InterPro" id="IPR003682">
    <property type="entry name" value="rRNA_ssu_MeTfrase_G"/>
</dbReference>
<evidence type="ECO:0000256" key="1">
    <source>
        <dbReference type="ARBA" id="ARBA00022490"/>
    </source>
</evidence>
<comment type="similarity">
    <text evidence="6">Belongs to the methyltransferase superfamily. RNA methyltransferase RsmG family.</text>
</comment>
<dbReference type="CDD" id="cd02440">
    <property type="entry name" value="AdoMet_MTases"/>
    <property type="match status" value="1"/>
</dbReference>
<dbReference type="GO" id="GO:0070043">
    <property type="term" value="F:rRNA (guanine-N7-)-methyltransferase activity"/>
    <property type="evidence" value="ECO:0007669"/>
    <property type="project" value="UniProtKB-UniRule"/>
</dbReference>
<dbReference type="Gene3D" id="3.40.50.150">
    <property type="entry name" value="Vaccinia Virus protein VP39"/>
    <property type="match status" value="1"/>
</dbReference>
<dbReference type="EMBL" id="PHFL01000065">
    <property type="protein sequence ID" value="RFM23448.1"/>
    <property type="molecule type" value="Genomic_DNA"/>
</dbReference>
<gene>
    <name evidence="6 7" type="primary">rsmG</name>
    <name evidence="7" type="ORF">D0433_10980</name>
</gene>
<dbReference type="PANTHER" id="PTHR31760:SF0">
    <property type="entry name" value="S-ADENOSYL-L-METHIONINE-DEPENDENT METHYLTRANSFERASES SUPERFAMILY PROTEIN"/>
    <property type="match status" value="1"/>
</dbReference>
<feature type="binding site" evidence="6">
    <location>
        <position position="148"/>
    </location>
    <ligand>
        <name>S-adenosyl-L-methionine</name>
        <dbReference type="ChEBI" id="CHEBI:59789"/>
    </ligand>
</feature>
<dbReference type="SUPFAM" id="SSF53335">
    <property type="entry name" value="S-adenosyl-L-methionine-dependent methyltransferases"/>
    <property type="match status" value="1"/>
</dbReference>
<comment type="caution">
    <text evidence="6">Lacks conserved residue(s) required for the propagation of feature annotation.</text>
</comment>
<evidence type="ECO:0000256" key="2">
    <source>
        <dbReference type="ARBA" id="ARBA00022552"/>
    </source>
</evidence>
<evidence type="ECO:0000313" key="7">
    <source>
        <dbReference type="EMBL" id="RFM23448.1"/>
    </source>
</evidence>
<keyword evidence="1 6" id="KW-0963">Cytoplasm</keyword>
<evidence type="ECO:0000256" key="5">
    <source>
        <dbReference type="ARBA" id="ARBA00022691"/>
    </source>
</evidence>
<protein>
    <recommendedName>
        <fullName evidence="6">Ribosomal RNA small subunit methyltransferase G</fullName>
        <ecNumber evidence="6">2.1.1.-</ecNumber>
    </recommendedName>
    <alternativeName>
        <fullName evidence="6">16S rRNA 7-methylguanosine methyltransferase</fullName>
        <shortName evidence="6">16S rRNA m7G methyltransferase</shortName>
    </alternativeName>
</protein>
<feature type="binding site" evidence="6">
    <location>
        <position position="83"/>
    </location>
    <ligand>
        <name>S-adenosyl-L-methionine</name>
        <dbReference type="ChEBI" id="CHEBI:59789"/>
    </ligand>
</feature>
<evidence type="ECO:0000256" key="3">
    <source>
        <dbReference type="ARBA" id="ARBA00022603"/>
    </source>
</evidence>
<dbReference type="Proteomes" id="UP000266389">
    <property type="component" value="Unassembled WGS sequence"/>
</dbReference>
<keyword evidence="4 6" id="KW-0808">Transferase</keyword>
<dbReference type="NCBIfam" id="TIGR00138">
    <property type="entry name" value="rsmG_gidB"/>
    <property type="match status" value="1"/>
</dbReference>
<dbReference type="AlphaFoldDB" id="A0A395LZL7"/>
<dbReference type="EC" id="2.1.1.-" evidence="6"/>
<comment type="caution">
    <text evidence="7">The sequence shown here is derived from an EMBL/GenBank/DDBJ whole genome shotgun (WGS) entry which is preliminary data.</text>
</comment>
<name>A0A395LZL7_9BACT</name>
<dbReference type="GO" id="GO:0005829">
    <property type="term" value="C:cytosol"/>
    <property type="evidence" value="ECO:0007669"/>
    <property type="project" value="TreeGrafter"/>
</dbReference>
<reference evidence="7 8" key="1">
    <citation type="journal article" date="2011" name="ISME J.">
        <title>Community ecology of hot spring cyanobacterial mats: predominant populations and their functional potential.</title>
        <authorList>
            <person name="Klatt C.G."/>
            <person name="Wood J.M."/>
            <person name="Rusch D.B."/>
            <person name="Bateson M.M."/>
            <person name="Hamamura N."/>
            <person name="Heidelberg J.F."/>
            <person name="Grossman A.R."/>
            <person name="Bhaya D."/>
            <person name="Cohan F.M."/>
            <person name="Kuhl M."/>
            <person name="Bryant D.A."/>
            <person name="Ward D.M."/>
        </authorList>
    </citation>
    <scope>NUCLEOTIDE SEQUENCE [LARGE SCALE GENOMIC DNA]</scope>
    <source>
        <strain evidence="7">OS</strain>
    </source>
</reference>
<dbReference type="PANTHER" id="PTHR31760">
    <property type="entry name" value="S-ADENOSYL-L-METHIONINE-DEPENDENT METHYLTRANSFERASES SUPERFAMILY PROTEIN"/>
    <property type="match status" value="1"/>
</dbReference>